<organism evidence="1 2">
    <name type="scientific">Candidatus Giovannonibacteria bacterium RIFCSPLOWO2_01_FULL_44_16</name>
    <dbReference type="NCBI Taxonomy" id="1798348"/>
    <lineage>
        <taxon>Bacteria</taxon>
        <taxon>Candidatus Giovannoniibacteriota</taxon>
    </lineage>
</organism>
<gene>
    <name evidence="1" type="ORF">A2924_00485</name>
</gene>
<protein>
    <submittedName>
        <fullName evidence="1">Uncharacterized protein</fullName>
    </submittedName>
</protein>
<evidence type="ECO:0000313" key="1">
    <source>
        <dbReference type="EMBL" id="OGF82150.1"/>
    </source>
</evidence>
<dbReference type="AlphaFoldDB" id="A0A1F5X2Q3"/>
<sequence length="60" mass="6833">MTERRRLVLSGVEVSNTDDNFPATYFKLLEGGIPLKAVTSFSLKESGNEKNFLQYSKNYK</sequence>
<dbReference type="EMBL" id="MFIA01000026">
    <property type="protein sequence ID" value="OGF82150.1"/>
    <property type="molecule type" value="Genomic_DNA"/>
</dbReference>
<evidence type="ECO:0000313" key="2">
    <source>
        <dbReference type="Proteomes" id="UP000178046"/>
    </source>
</evidence>
<dbReference type="Proteomes" id="UP000178046">
    <property type="component" value="Unassembled WGS sequence"/>
</dbReference>
<name>A0A1F5X2Q3_9BACT</name>
<reference evidence="1 2" key="1">
    <citation type="journal article" date="2016" name="Nat. Commun.">
        <title>Thousands of microbial genomes shed light on interconnected biogeochemical processes in an aquifer system.</title>
        <authorList>
            <person name="Anantharaman K."/>
            <person name="Brown C.T."/>
            <person name="Hug L.A."/>
            <person name="Sharon I."/>
            <person name="Castelle C.J."/>
            <person name="Probst A.J."/>
            <person name="Thomas B.C."/>
            <person name="Singh A."/>
            <person name="Wilkins M.J."/>
            <person name="Karaoz U."/>
            <person name="Brodie E.L."/>
            <person name="Williams K.H."/>
            <person name="Hubbard S.S."/>
            <person name="Banfield J.F."/>
        </authorList>
    </citation>
    <scope>NUCLEOTIDE SEQUENCE [LARGE SCALE GENOMIC DNA]</scope>
</reference>
<proteinExistence type="predicted"/>
<accession>A0A1F5X2Q3</accession>
<comment type="caution">
    <text evidence="1">The sequence shown here is derived from an EMBL/GenBank/DDBJ whole genome shotgun (WGS) entry which is preliminary data.</text>
</comment>